<comment type="caution">
    <text evidence="1">The sequence shown here is derived from an EMBL/GenBank/DDBJ whole genome shotgun (WGS) entry which is preliminary data.</text>
</comment>
<evidence type="ECO:0000313" key="1">
    <source>
        <dbReference type="EMBL" id="PKY51393.1"/>
    </source>
</evidence>
<dbReference type="VEuPathDB" id="FungiDB:RhiirFUN_021858"/>
<organism evidence="1 2">
    <name type="scientific">Rhizophagus irregularis</name>
    <dbReference type="NCBI Taxonomy" id="588596"/>
    <lineage>
        <taxon>Eukaryota</taxon>
        <taxon>Fungi</taxon>
        <taxon>Fungi incertae sedis</taxon>
        <taxon>Mucoromycota</taxon>
        <taxon>Glomeromycotina</taxon>
        <taxon>Glomeromycetes</taxon>
        <taxon>Glomerales</taxon>
        <taxon>Glomeraceae</taxon>
        <taxon>Rhizophagus</taxon>
    </lineage>
</organism>
<dbReference type="EMBL" id="LLXI01001016">
    <property type="protein sequence ID" value="PKY51393.1"/>
    <property type="molecule type" value="Genomic_DNA"/>
</dbReference>
<accession>A0A2I1GXN5</accession>
<name>A0A2I1GXN5_9GLOM</name>
<evidence type="ECO:0000313" key="2">
    <source>
        <dbReference type="Proteomes" id="UP000234323"/>
    </source>
</evidence>
<sequence length="228" mass="27063">MLGNIVLTREELINNFMKKLLLAFEDFEQRFLMEIYKIKSMQDFNNFNLKIFETTPVDRVCNIVSRTEEYTERPSKSMFIVHFLIDWSASLIRKTLRTFSKNFLFPVSAVIIHSHVSGMRNYANKRTNNITPTRKIKKHMEQISNLEKIINVTKDKERVILKDEKITKKYEATISELELKIKVKIRKKRETLTGGQKLNEKEMDVNEYTLIKDYLRNYGGHFAKTIEK</sequence>
<dbReference type="VEuPathDB" id="FungiDB:FUN_010029"/>
<dbReference type="AlphaFoldDB" id="A0A2I1GXN5"/>
<proteinExistence type="predicted"/>
<keyword evidence="2" id="KW-1185">Reference proteome</keyword>
<gene>
    <name evidence="1" type="ORF">RhiirA4_493752</name>
</gene>
<dbReference type="Proteomes" id="UP000234323">
    <property type="component" value="Unassembled WGS sequence"/>
</dbReference>
<reference evidence="1 2" key="1">
    <citation type="submission" date="2015-10" db="EMBL/GenBank/DDBJ databases">
        <title>Genome analyses suggest a sexual origin of heterokaryosis in a supposedly ancient asexual fungus.</title>
        <authorList>
            <person name="Ropars J."/>
            <person name="Sedzielewska K."/>
            <person name="Noel J."/>
            <person name="Charron P."/>
            <person name="Farinelli L."/>
            <person name="Marton T."/>
            <person name="Kruger M."/>
            <person name="Pelin A."/>
            <person name="Brachmann A."/>
            <person name="Corradi N."/>
        </authorList>
    </citation>
    <scope>NUCLEOTIDE SEQUENCE [LARGE SCALE GENOMIC DNA]</scope>
    <source>
        <strain evidence="1 2">A4</strain>
    </source>
</reference>
<protein>
    <submittedName>
        <fullName evidence="1">Uncharacterized protein</fullName>
    </submittedName>
</protein>